<proteinExistence type="predicted"/>
<sequence length="944" mass="99085">MSPHDRLTDQIVFRWDTDNLSGTTGFGPVAWSCAPETADAVFRSTAPLLRATGEATAPALLRLESGDRVLLVRRAPWRDAGGRAGTVCHALMGPAPVLDPATCLGLYDWSWKGGDLPLAEVRGVLPPVPEAALLPAADSGQRHLTGGLAGVGRELVGAVAEFLRHRNAGFTFLDPSGDAACRVLWGLYGIFGGHNPRRWTFATHDTAESERLRFVFVSRWTGETSGSGARRRSDPAERCGDRAELVAEQLVRHQLREEYEVGAALRRAADHHRATRGGPLPLLDLAESALSALPPAPRPRRAPAPPPTPGPGRDRHGTGDGRAPYGPGAGPDPYGPVTGTDLYGAGNRPDPHRPGDGRDAYAPGAGPGPYEPGAAQAGASADGRPYAVGGAVPDPLGAPEDGPYAPAAAPRQSPPVRVVAPEWPAPSEDPPRARGWRDRRGGSSHRRGRADEELLRALRAGGGYGTLTALVTDAAERWPSWGREQRAALCSVLLDQELYVTDRAGAGMPGDEVRAANAASLYRWAVRPLLDDPALAARVTELLPRLYTGPYRAARAAVDQIARGRAPGLPEPAWQALFRSATRTPPTPQRPPTPRHPPGPAPQPRPPGQGDAGAPPPEDGRDAWTAGDTAGHRPAGSPPRRDAPRTAGAHRPRGGGDPPAHRPPRHRDADAAPRGPEPGRYAPRRSPDAPPGAAPRGEPGRTPQDRPWHDAPDRPSAPPGRGAVDRPPDPPSQGPGDRPPRYRDADGRPPGDPSRYEDTPRPAPRVLPEDPPGEPGRTEEGGGHGDEPPYGDGRSPAHADRPRTARADRAPDASPYEESPGPTRPHRTGRTEAAAEEGTATIPRQDPRPRGEPPRDGNTTRRPAAPPPDERRPATPPPPPAGGPPAGGPAAVGPDPGGREARGGAGPPQRDSAGKGPFVVFGVGTGVILALLGTLLVLTLRGCG</sequence>
<dbReference type="STRING" id="1306406.J116_004810"/>
<feature type="compositionally biased region" description="Low complexity" evidence="1">
    <location>
        <begin position="321"/>
        <end position="336"/>
    </location>
</feature>
<dbReference type="OrthoDB" id="3441998at2"/>
<feature type="compositionally biased region" description="Basic and acidic residues" evidence="1">
    <location>
        <begin position="429"/>
        <end position="441"/>
    </location>
</feature>
<gene>
    <name evidence="3" type="ORF">J116_004810</name>
</gene>
<evidence type="ECO:0000313" key="4">
    <source>
        <dbReference type="Proteomes" id="UP000095329"/>
    </source>
</evidence>
<keyword evidence="2" id="KW-1133">Transmembrane helix</keyword>
<feature type="transmembrane region" description="Helical" evidence="2">
    <location>
        <begin position="918"/>
        <end position="940"/>
    </location>
</feature>
<feature type="compositionally biased region" description="Basic and acidic residues" evidence="1">
    <location>
        <begin position="349"/>
        <end position="359"/>
    </location>
</feature>
<feature type="compositionally biased region" description="Pro residues" evidence="1">
    <location>
        <begin position="294"/>
        <end position="310"/>
    </location>
</feature>
<dbReference type="eggNOG" id="ENOG5033IBV">
    <property type="taxonomic scope" value="Bacteria"/>
</dbReference>
<feature type="compositionally biased region" description="Pro residues" evidence="1">
    <location>
        <begin position="874"/>
        <end position="887"/>
    </location>
</feature>
<protein>
    <submittedName>
        <fullName evidence="3">Uncharacterized protein</fullName>
    </submittedName>
</protein>
<feature type="compositionally biased region" description="Pro residues" evidence="1">
    <location>
        <begin position="585"/>
        <end position="607"/>
    </location>
</feature>
<dbReference type="Proteomes" id="UP000095329">
    <property type="component" value="Unassembled WGS sequence"/>
</dbReference>
<feature type="region of interest" description="Disordered" evidence="1">
    <location>
        <begin position="293"/>
        <end position="449"/>
    </location>
</feature>
<feature type="compositionally biased region" description="Basic and acidic residues" evidence="1">
    <location>
        <begin position="776"/>
        <end position="787"/>
    </location>
</feature>
<feature type="region of interest" description="Disordered" evidence="1">
    <location>
        <begin position="582"/>
        <end position="916"/>
    </location>
</feature>
<evidence type="ECO:0000313" key="3">
    <source>
        <dbReference type="EMBL" id="OEJ93893.1"/>
    </source>
</evidence>
<keyword evidence="4" id="KW-1185">Reference proteome</keyword>
<dbReference type="AlphaFoldDB" id="A0A1D3DNJ4"/>
<feature type="compositionally biased region" description="Basic and acidic residues" evidence="1">
    <location>
        <begin position="845"/>
        <end position="859"/>
    </location>
</feature>
<keyword evidence="2" id="KW-0812">Transmembrane</keyword>
<dbReference type="EMBL" id="ASHX02000001">
    <property type="protein sequence ID" value="OEJ93893.1"/>
    <property type="molecule type" value="Genomic_DNA"/>
</dbReference>
<evidence type="ECO:0000256" key="2">
    <source>
        <dbReference type="SAM" id="Phobius"/>
    </source>
</evidence>
<evidence type="ECO:0000256" key="1">
    <source>
        <dbReference type="SAM" id="MobiDB-lite"/>
    </source>
</evidence>
<keyword evidence="2" id="KW-0472">Membrane</keyword>
<feature type="compositionally biased region" description="Basic and acidic residues" evidence="1">
    <location>
        <begin position="795"/>
        <end position="811"/>
    </location>
</feature>
<accession>A0A1D3DNJ4</accession>
<comment type="caution">
    <text evidence="3">The sequence shown here is derived from an EMBL/GenBank/DDBJ whole genome shotgun (WGS) entry which is preliminary data.</text>
</comment>
<feature type="compositionally biased region" description="Basic and acidic residues" evidence="1">
    <location>
        <begin position="738"/>
        <end position="760"/>
    </location>
</feature>
<dbReference type="RefSeq" id="WP_023590484.1">
    <property type="nucleotide sequence ID" value="NZ_ASHX02000001.1"/>
</dbReference>
<reference evidence="3 4" key="1">
    <citation type="journal article" date="2013" name="Genome Announc.">
        <title>Genome Sequence of Streptomyces violaceusniger Strain SPC6, a Halotolerant Streptomycete That Exhibits Rapid Growth and Development.</title>
        <authorList>
            <person name="Chen X."/>
            <person name="Zhang B."/>
            <person name="Zhang W."/>
            <person name="Wu X."/>
            <person name="Zhang M."/>
            <person name="Chen T."/>
            <person name="Liu G."/>
            <person name="Dyson P."/>
        </authorList>
    </citation>
    <scope>NUCLEOTIDE SEQUENCE [LARGE SCALE GENOMIC DNA]</scope>
    <source>
        <strain evidence="3 4">SPC6</strain>
    </source>
</reference>
<name>A0A1D3DNJ4_9ACTN</name>
<feature type="compositionally biased region" description="Basic and acidic residues" evidence="1">
    <location>
        <begin position="703"/>
        <end position="713"/>
    </location>
</feature>
<feature type="compositionally biased region" description="Pro residues" evidence="1">
    <location>
        <begin position="761"/>
        <end position="774"/>
    </location>
</feature>
<organism evidence="3 4">
    <name type="scientific">Streptomyces thermolilacinus SPC6</name>
    <dbReference type="NCBI Taxonomy" id="1306406"/>
    <lineage>
        <taxon>Bacteria</taxon>
        <taxon>Bacillati</taxon>
        <taxon>Actinomycetota</taxon>
        <taxon>Actinomycetes</taxon>
        <taxon>Kitasatosporales</taxon>
        <taxon>Streptomycetaceae</taxon>
        <taxon>Streptomyces</taxon>
    </lineage>
</organism>